<name>A0A0G3WKX2_9BACT</name>
<dbReference type="OrthoDB" id="179491at2"/>
<accession>A0A0G3WKX2</accession>
<proteinExistence type="predicted"/>
<evidence type="ECO:0000313" key="1">
    <source>
        <dbReference type="EMBL" id="AKL98525.1"/>
    </source>
</evidence>
<evidence type="ECO:0000313" key="2">
    <source>
        <dbReference type="Proteomes" id="UP000035337"/>
    </source>
</evidence>
<sequence>MKREIFLTAQKATPELFAFLESKKLVKLITPTQKAVNTKTKTGAVSKFYTSKEKFGTHTLMCVGKRSTVARLSSHDDNEDFILINPLNLKFRKLFLVLALDKGTKFLKKFYSGKLSQKDLLAIELEFNNPRLSFFTMLKKSFHCEVAENKSGQHPVFFVTEPSKLKDNKLPLKYYNISVKN</sequence>
<dbReference type="STRING" id="1408281.Epro_1146"/>
<protein>
    <submittedName>
        <fullName evidence="1">Uncharacterized protein</fullName>
    </submittedName>
</protein>
<dbReference type="Proteomes" id="UP000035337">
    <property type="component" value="Chromosome"/>
</dbReference>
<dbReference type="EMBL" id="CP009498">
    <property type="protein sequence ID" value="AKL98525.1"/>
    <property type="molecule type" value="Genomic_DNA"/>
</dbReference>
<organism evidence="1 2">
    <name type="scientific">Endomicrobium proavitum</name>
    <dbReference type="NCBI Taxonomy" id="1408281"/>
    <lineage>
        <taxon>Bacteria</taxon>
        <taxon>Pseudomonadati</taxon>
        <taxon>Elusimicrobiota</taxon>
        <taxon>Endomicrobiia</taxon>
        <taxon>Endomicrobiales</taxon>
        <taxon>Endomicrobiaceae</taxon>
        <taxon>Endomicrobium</taxon>
    </lineage>
</organism>
<dbReference type="KEGG" id="epo:Epro_1146"/>
<dbReference type="RefSeq" id="WP_052571141.1">
    <property type="nucleotide sequence ID" value="NZ_CP009498.1"/>
</dbReference>
<gene>
    <name evidence="1" type="ORF">Epro_1146</name>
</gene>
<reference evidence="1 2" key="1">
    <citation type="submission" date="2014-09" db="EMBL/GenBank/DDBJ databases">
        <title>Complete genome sequence of Endomicrobium proavitum.</title>
        <authorList>
            <person name="Zheng H."/>
        </authorList>
    </citation>
    <scope>NUCLEOTIDE SEQUENCE [LARGE SCALE GENOMIC DNA]</scope>
    <source>
        <strain evidence="1 2">Rsa215</strain>
    </source>
</reference>
<keyword evidence="2" id="KW-1185">Reference proteome</keyword>
<dbReference type="AlphaFoldDB" id="A0A0G3WKX2"/>